<dbReference type="PANTHER" id="PTHR24064">
    <property type="entry name" value="SOLUTE CARRIER FAMILY 22 MEMBER"/>
    <property type="match status" value="1"/>
</dbReference>
<evidence type="ECO:0000256" key="2">
    <source>
        <dbReference type="ARBA" id="ARBA00022692"/>
    </source>
</evidence>
<sequence>MTVAKKPLVTLDTLLDDRGCQVWNIFILGLPILLVSAFSLTYIFTTAELKYRCAIPECEDVENSTYLPSWLKHAVPYNEDGTPKTCYRYGVVKGTSGCDAAAFNQSDVRRCTSWVYKTNEVNILNEFNLQCDEQKWKLAFVGSFDGLGALMGPVQSTMCAIPECEDVENSTYLPSWLKHAVPYNEDGTPKTCYRYGVVKGTSGCDAAAFNQSDVRRCTSWVYKTNEVNILNEPQEFIRLFLYLFGTIGITSAYTVLYITTCEMFPTPLRSSLLAFVSMLGRIGQVIAPQVSLLLKEFGRRITLSIFSSAVIVLGLLRSFATSYEVFTILDFCNAFLDSGIYSSAFVLAMEIVSCNQRVSTNVILNLFYPVGDVLLGVVAMYVTDWRWFLRILYGPGVIFFLYYWIIPESMRWLMTKNRDSEAVEVVRKIVKNHPNADSLDLKHILTSTESISPKEDKFGYFKTLGLALRSWRLLVRVVHSSCCWIGVVFLWYGILQQSVGLSGNKHLNFIYSALSQVPGYLMTILALKVGHKITFMGSISLCSAVYFMFYFTSNGKNE</sequence>
<feature type="transmembrane region" description="Helical" evidence="5">
    <location>
        <begin position="272"/>
        <end position="294"/>
    </location>
</feature>
<dbReference type="STRING" id="121845.A0A3Q0J990"/>
<organism evidence="6 7">
    <name type="scientific">Diaphorina citri</name>
    <name type="common">Asian citrus psyllid</name>
    <dbReference type="NCBI Taxonomy" id="121845"/>
    <lineage>
        <taxon>Eukaryota</taxon>
        <taxon>Metazoa</taxon>
        <taxon>Ecdysozoa</taxon>
        <taxon>Arthropoda</taxon>
        <taxon>Hexapoda</taxon>
        <taxon>Insecta</taxon>
        <taxon>Pterygota</taxon>
        <taxon>Neoptera</taxon>
        <taxon>Paraneoptera</taxon>
        <taxon>Hemiptera</taxon>
        <taxon>Sternorrhyncha</taxon>
        <taxon>Psylloidea</taxon>
        <taxon>Psyllidae</taxon>
        <taxon>Diaphorininae</taxon>
        <taxon>Diaphorina</taxon>
    </lineage>
</organism>
<reference evidence="7" key="1">
    <citation type="submission" date="2025-08" db="UniProtKB">
        <authorList>
            <consortium name="RefSeq"/>
        </authorList>
    </citation>
    <scope>IDENTIFICATION</scope>
</reference>
<dbReference type="Proteomes" id="UP000079169">
    <property type="component" value="Unplaced"/>
</dbReference>
<evidence type="ECO:0000256" key="4">
    <source>
        <dbReference type="ARBA" id="ARBA00023136"/>
    </source>
</evidence>
<dbReference type="Pfam" id="PF07690">
    <property type="entry name" value="MFS_1"/>
    <property type="match status" value="1"/>
</dbReference>
<feature type="transmembrane region" description="Helical" evidence="5">
    <location>
        <begin position="239"/>
        <end position="260"/>
    </location>
</feature>
<feature type="transmembrane region" description="Helical" evidence="5">
    <location>
        <begin position="387"/>
        <end position="406"/>
    </location>
</feature>
<dbReference type="InterPro" id="IPR011701">
    <property type="entry name" value="MFS"/>
</dbReference>
<comment type="subcellular location">
    <subcellularLocation>
        <location evidence="1">Membrane</location>
        <topology evidence="1">Multi-pass membrane protein</topology>
    </subcellularLocation>
</comment>
<dbReference type="PaxDb" id="121845-A0A3Q0J990"/>
<dbReference type="Gene3D" id="1.20.1250.20">
    <property type="entry name" value="MFS general substrate transporter like domains"/>
    <property type="match status" value="2"/>
</dbReference>
<evidence type="ECO:0000313" key="6">
    <source>
        <dbReference type="Proteomes" id="UP000079169"/>
    </source>
</evidence>
<gene>
    <name evidence="7" type="primary">LOC103516923</name>
</gene>
<feature type="transmembrane region" description="Helical" evidence="5">
    <location>
        <begin position="533"/>
        <end position="552"/>
    </location>
</feature>
<name>A0A3Q0J990_DIACI</name>
<dbReference type="RefSeq" id="XP_026684996.1">
    <property type="nucleotide sequence ID" value="XM_026829195.1"/>
</dbReference>
<feature type="transmembrane region" description="Helical" evidence="5">
    <location>
        <begin position="326"/>
        <end position="349"/>
    </location>
</feature>
<dbReference type="GO" id="GO:0022857">
    <property type="term" value="F:transmembrane transporter activity"/>
    <property type="evidence" value="ECO:0007669"/>
    <property type="project" value="InterPro"/>
</dbReference>
<dbReference type="KEGG" id="dci:103516923"/>
<feature type="transmembrane region" description="Helical" evidence="5">
    <location>
        <begin position="473"/>
        <end position="494"/>
    </location>
</feature>
<evidence type="ECO:0000256" key="1">
    <source>
        <dbReference type="ARBA" id="ARBA00004141"/>
    </source>
</evidence>
<feature type="transmembrane region" description="Helical" evidence="5">
    <location>
        <begin position="22"/>
        <end position="44"/>
    </location>
</feature>
<evidence type="ECO:0000256" key="3">
    <source>
        <dbReference type="ARBA" id="ARBA00022989"/>
    </source>
</evidence>
<dbReference type="GeneID" id="103516923"/>
<feature type="transmembrane region" description="Helical" evidence="5">
    <location>
        <begin position="361"/>
        <end position="381"/>
    </location>
</feature>
<dbReference type="GO" id="GO:0016020">
    <property type="term" value="C:membrane"/>
    <property type="evidence" value="ECO:0007669"/>
    <property type="project" value="UniProtKB-SubCell"/>
</dbReference>
<evidence type="ECO:0000256" key="5">
    <source>
        <dbReference type="SAM" id="Phobius"/>
    </source>
</evidence>
<dbReference type="InterPro" id="IPR036259">
    <property type="entry name" value="MFS_trans_sf"/>
</dbReference>
<keyword evidence="3 5" id="KW-1133">Transmembrane helix</keyword>
<proteinExistence type="predicted"/>
<evidence type="ECO:0000313" key="7">
    <source>
        <dbReference type="RefSeq" id="XP_026684996.1"/>
    </source>
</evidence>
<accession>A0A3Q0J990</accession>
<keyword evidence="4 5" id="KW-0472">Membrane</keyword>
<keyword evidence="6" id="KW-1185">Reference proteome</keyword>
<dbReference type="SUPFAM" id="SSF103473">
    <property type="entry name" value="MFS general substrate transporter"/>
    <property type="match status" value="2"/>
</dbReference>
<protein>
    <submittedName>
        <fullName evidence="7">Solute carrier family 22 member 4-like</fullName>
    </submittedName>
</protein>
<dbReference type="AlphaFoldDB" id="A0A3Q0J990"/>
<keyword evidence="2 5" id="KW-0812">Transmembrane</keyword>
<feature type="transmembrane region" description="Helical" evidence="5">
    <location>
        <begin position="301"/>
        <end position="320"/>
    </location>
</feature>